<evidence type="ECO:0008006" key="5">
    <source>
        <dbReference type="Google" id="ProtNLM"/>
    </source>
</evidence>
<gene>
    <name evidence="3" type="ORF">A2960_04220</name>
</gene>
<feature type="domain" description="Glycosyltransferase subfamily 4-like N-terminal" evidence="2">
    <location>
        <begin position="15"/>
        <end position="191"/>
    </location>
</feature>
<dbReference type="PANTHER" id="PTHR45947">
    <property type="entry name" value="SULFOQUINOVOSYL TRANSFERASE SQD2"/>
    <property type="match status" value="1"/>
</dbReference>
<dbReference type="Pfam" id="PF00534">
    <property type="entry name" value="Glycos_transf_1"/>
    <property type="match status" value="1"/>
</dbReference>
<comment type="caution">
    <text evidence="3">The sequence shown here is derived from an EMBL/GenBank/DDBJ whole genome shotgun (WGS) entry which is preliminary data.</text>
</comment>
<dbReference type="GO" id="GO:0016757">
    <property type="term" value="F:glycosyltransferase activity"/>
    <property type="evidence" value="ECO:0007669"/>
    <property type="project" value="InterPro"/>
</dbReference>
<dbReference type="AlphaFoldDB" id="A0A1F6AS17"/>
<reference evidence="3 4" key="1">
    <citation type="journal article" date="2016" name="Nat. Commun.">
        <title>Thousands of microbial genomes shed light on interconnected biogeochemical processes in an aquifer system.</title>
        <authorList>
            <person name="Anantharaman K."/>
            <person name="Brown C.T."/>
            <person name="Hug L.A."/>
            <person name="Sharon I."/>
            <person name="Castelle C.J."/>
            <person name="Probst A.J."/>
            <person name="Thomas B.C."/>
            <person name="Singh A."/>
            <person name="Wilkins M.J."/>
            <person name="Karaoz U."/>
            <person name="Brodie E.L."/>
            <person name="Williams K.H."/>
            <person name="Hubbard S.S."/>
            <person name="Banfield J.F."/>
        </authorList>
    </citation>
    <scope>NUCLEOTIDE SEQUENCE [LARGE SCALE GENOMIC DNA]</scope>
</reference>
<sequence length="395" mass="45170">MRILYLQTFPLWGSGSGTYARYLASSVGRHFKVGMVAPDVRPIPNVTLFPLKMPFKVAFTGHPEWPDCKLYTQLSNLELIKLYEDFLNSVTQAVETFQPNIIHVHHAFPLSWIARVIKSVYQTPYIITVHGSELPTVQKDKRYLALTGDVLRRARRIVPNSFWTKEWLFKIFGDEFRSLVRVIPGGVDLEKFNPNLDTSDLDKKYGLKDKKIVLFAGKLTTYKGVRYLIQAARKIPAEVVILGEGPERVALEKRAADYGLKNVHFIGHLGMSRELNKFYKRAAVFVAPSTWDEPLGLVILEAMASKTPVVVTRKGGIPLAVKDGVNGYFVRPRNSTEIVEKVNLLLGNEEKRARMAENARRIAEEKFSWETIAHRFIIMYMRFAYFPKNKNHKKS</sequence>
<accession>A0A1F6AS17</accession>
<dbReference type="EMBL" id="MFJR01000001">
    <property type="protein sequence ID" value="OGG27475.1"/>
    <property type="molecule type" value="Genomic_DNA"/>
</dbReference>
<feature type="domain" description="Glycosyl transferase family 1" evidence="1">
    <location>
        <begin position="201"/>
        <end position="361"/>
    </location>
</feature>
<name>A0A1F6AS17_9BACT</name>
<dbReference type="Pfam" id="PF13439">
    <property type="entry name" value="Glyco_transf_4"/>
    <property type="match status" value="1"/>
</dbReference>
<dbReference type="CDD" id="cd03801">
    <property type="entry name" value="GT4_PimA-like"/>
    <property type="match status" value="1"/>
</dbReference>
<evidence type="ECO:0000313" key="4">
    <source>
        <dbReference type="Proteomes" id="UP000176609"/>
    </source>
</evidence>
<evidence type="ECO:0000313" key="3">
    <source>
        <dbReference type="EMBL" id="OGG27475.1"/>
    </source>
</evidence>
<protein>
    <recommendedName>
        <fullName evidence="5">Glycosyl transferase group 1</fullName>
    </recommendedName>
</protein>
<dbReference type="SUPFAM" id="SSF53756">
    <property type="entry name" value="UDP-Glycosyltransferase/glycogen phosphorylase"/>
    <property type="match status" value="1"/>
</dbReference>
<dbReference type="Proteomes" id="UP000176609">
    <property type="component" value="Unassembled WGS sequence"/>
</dbReference>
<dbReference type="PANTHER" id="PTHR45947:SF3">
    <property type="entry name" value="SULFOQUINOVOSYL TRANSFERASE SQD2"/>
    <property type="match status" value="1"/>
</dbReference>
<dbReference type="Gene3D" id="3.40.50.2000">
    <property type="entry name" value="Glycogen Phosphorylase B"/>
    <property type="match status" value="2"/>
</dbReference>
<dbReference type="InterPro" id="IPR028098">
    <property type="entry name" value="Glyco_trans_4-like_N"/>
</dbReference>
<evidence type="ECO:0000259" key="2">
    <source>
        <dbReference type="Pfam" id="PF13439"/>
    </source>
</evidence>
<dbReference type="InterPro" id="IPR050194">
    <property type="entry name" value="Glycosyltransferase_grp1"/>
</dbReference>
<evidence type="ECO:0000259" key="1">
    <source>
        <dbReference type="Pfam" id="PF00534"/>
    </source>
</evidence>
<dbReference type="InterPro" id="IPR001296">
    <property type="entry name" value="Glyco_trans_1"/>
</dbReference>
<proteinExistence type="predicted"/>
<organism evidence="3 4">
    <name type="scientific">Candidatus Gottesmanbacteria bacterium RIFCSPLOWO2_01_FULL_39_12b</name>
    <dbReference type="NCBI Taxonomy" id="1798388"/>
    <lineage>
        <taxon>Bacteria</taxon>
        <taxon>Candidatus Gottesmaniibacteriota</taxon>
    </lineage>
</organism>